<dbReference type="Proteomes" id="UP001153678">
    <property type="component" value="Unassembled WGS sequence"/>
</dbReference>
<evidence type="ECO:0000313" key="4">
    <source>
        <dbReference type="Proteomes" id="UP001153678"/>
    </source>
</evidence>
<name>A0A9W4WUI7_9GLOM</name>
<organism evidence="3 4">
    <name type="scientific">Funneliformis geosporum</name>
    <dbReference type="NCBI Taxonomy" id="1117311"/>
    <lineage>
        <taxon>Eukaryota</taxon>
        <taxon>Fungi</taxon>
        <taxon>Fungi incertae sedis</taxon>
        <taxon>Mucoromycota</taxon>
        <taxon>Glomeromycotina</taxon>
        <taxon>Glomeromycetes</taxon>
        <taxon>Glomerales</taxon>
        <taxon>Glomeraceae</taxon>
        <taxon>Funneliformis</taxon>
    </lineage>
</organism>
<evidence type="ECO:0000256" key="1">
    <source>
        <dbReference type="SAM" id="MobiDB-lite"/>
    </source>
</evidence>
<accession>A0A9W4WUI7</accession>
<dbReference type="AlphaFoldDB" id="A0A9W4WUI7"/>
<dbReference type="EMBL" id="CAMKVN010002182">
    <property type="protein sequence ID" value="CAI2179937.1"/>
    <property type="molecule type" value="Genomic_DNA"/>
</dbReference>
<keyword evidence="2" id="KW-0812">Transmembrane</keyword>
<feature type="region of interest" description="Disordered" evidence="1">
    <location>
        <begin position="1"/>
        <end position="28"/>
    </location>
</feature>
<feature type="transmembrane region" description="Helical" evidence="2">
    <location>
        <begin position="86"/>
        <end position="105"/>
    </location>
</feature>
<feature type="transmembrane region" description="Helical" evidence="2">
    <location>
        <begin position="125"/>
        <end position="147"/>
    </location>
</feature>
<evidence type="ECO:0000256" key="2">
    <source>
        <dbReference type="SAM" id="Phobius"/>
    </source>
</evidence>
<evidence type="ECO:0000313" key="3">
    <source>
        <dbReference type="EMBL" id="CAI2179937.1"/>
    </source>
</evidence>
<reference evidence="3" key="1">
    <citation type="submission" date="2022-08" db="EMBL/GenBank/DDBJ databases">
        <authorList>
            <person name="Kallberg Y."/>
            <person name="Tangrot J."/>
            <person name="Rosling A."/>
        </authorList>
    </citation>
    <scope>NUCLEOTIDE SEQUENCE</scope>
    <source>
        <strain evidence="3">Wild A</strain>
    </source>
</reference>
<keyword evidence="2" id="KW-1133">Transmembrane helix</keyword>
<keyword evidence="2" id="KW-0472">Membrane</keyword>
<protein>
    <submittedName>
        <fullName evidence="3">4489_t:CDS:1</fullName>
    </submittedName>
</protein>
<proteinExistence type="predicted"/>
<gene>
    <name evidence="3" type="ORF">FWILDA_LOCUS9335</name>
</gene>
<keyword evidence="4" id="KW-1185">Reference proteome</keyword>
<feature type="compositionally biased region" description="Low complexity" evidence="1">
    <location>
        <begin position="18"/>
        <end position="28"/>
    </location>
</feature>
<sequence length="157" mass="17411">MSSINMDTITDKNSIAGPSLPTTPSSTSITTLILPKDLQKVYDDLNPSERRHYARQNSDEDRMAFLEVIQAATKKAKKEERKKGEFIIEIFASSAVLFVIISLIVLNASSNASSKNEFYELSSYIITYLVQFLAIILELTSGITLVGPEILFSDIIS</sequence>
<comment type="caution">
    <text evidence="3">The sequence shown here is derived from an EMBL/GenBank/DDBJ whole genome shotgun (WGS) entry which is preliminary data.</text>
</comment>
<feature type="compositionally biased region" description="Polar residues" evidence="1">
    <location>
        <begin position="1"/>
        <end position="13"/>
    </location>
</feature>